<dbReference type="GO" id="GO:0031511">
    <property type="term" value="C:Mis6-Sim4 complex"/>
    <property type="evidence" value="ECO:0007669"/>
    <property type="project" value="InterPro"/>
</dbReference>
<accession>A0A4P9XQS7</accession>
<dbReference type="EMBL" id="KZ992607">
    <property type="protein sequence ID" value="RKP08388.1"/>
    <property type="molecule type" value="Genomic_DNA"/>
</dbReference>
<name>A0A4P9XQS7_9FUNG</name>
<keyword evidence="1" id="KW-0175">Coiled coil</keyword>
<evidence type="ECO:0000256" key="1">
    <source>
        <dbReference type="SAM" id="Coils"/>
    </source>
</evidence>
<feature type="region of interest" description="Disordered" evidence="2">
    <location>
        <begin position="215"/>
        <end position="234"/>
    </location>
</feature>
<evidence type="ECO:0000313" key="3">
    <source>
        <dbReference type="EMBL" id="RKP08388.1"/>
    </source>
</evidence>
<dbReference type="AlphaFoldDB" id="A0A4P9XQS7"/>
<dbReference type="Proteomes" id="UP000271241">
    <property type="component" value="Unassembled WGS sequence"/>
</dbReference>
<proteinExistence type="predicted"/>
<gene>
    <name evidence="3" type="ORF">THASP1DRAFT_29793</name>
</gene>
<dbReference type="Pfam" id="PF13093">
    <property type="entry name" value="FTA4"/>
    <property type="match status" value="1"/>
</dbReference>
<organism evidence="3 4">
    <name type="scientific">Thamnocephalis sphaerospora</name>
    <dbReference type="NCBI Taxonomy" id="78915"/>
    <lineage>
        <taxon>Eukaryota</taxon>
        <taxon>Fungi</taxon>
        <taxon>Fungi incertae sedis</taxon>
        <taxon>Zoopagomycota</taxon>
        <taxon>Zoopagomycotina</taxon>
        <taxon>Zoopagomycetes</taxon>
        <taxon>Zoopagales</taxon>
        <taxon>Sigmoideomycetaceae</taxon>
        <taxon>Thamnocephalis</taxon>
    </lineage>
</organism>
<dbReference type="InterPro" id="IPR025207">
    <property type="entry name" value="Sim4_Fta4"/>
</dbReference>
<evidence type="ECO:0000313" key="4">
    <source>
        <dbReference type="Proteomes" id="UP000271241"/>
    </source>
</evidence>
<feature type="coiled-coil region" evidence="1">
    <location>
        <begin position="130"/>
        <end position="157"/>
    </location>
</feature>
<evidence type="ECO:0000256" key="2">
    <source>
        <dbReference type="SAM" id="MobiDB-lite"/>
    </source>
</evidence>
<keyword evidence="4" id="KW-1185">Reference proteome</keyword>
<protein>
    <submittedName>
        <fullName evidence="3">Uncharacterized protein</fullName>
    </submittedName>
</protein>
<sequence length="234" mass="26970">MSSDEPDNADAYQRLASFVGQQHRQLEQEFVYEDISQDAHLAVRSHVPKRAAAIALRSFHNAQLARIRAVFNRQAQHLLVLQLLQKRMRRTAHKPGTIRVPIEADYTSSEWLEYYPQSWPNSTDTAYPSSEAMEARYEQLRADVDGLQKALELIQEKHQCYKSLRDRIVCLTDGRIEEQLLTAESPAVEELDVMGALLVQLIERVNQNKETLEMLRETHSAKKPKRTDNPHDLV</sequence>
<dbReference type="OrthoDB" id="21214at2759"/>
<reference evidence="4" key="1">
    <citation type="journal article" date="2018" name="Nat. Microbiol.">
        <title>Leveraging single-cell genomics to expand the fungal tree of life.</title>
        <authorList>
            <person name="Ahrendt S.R."/>
            <person name="Quandt C.A."/>
            <person name="Ciobanu D."/>
            <person name="Clum A."/>
            <person name="Salamov A."/>
            <person name="Andreopoulos B."/>
            <person name="Cheng J.F."/>
            <person name="Woyke T."/>
            <person name="Pelin A."/>
            <person name="Henrissat B."/>
            <person name="Reynolds N.K."/>
            <person name="Benny G.L."/>
            <person name="Smith M.E."/>
            <person name="James T.Y."/>
            <person name="Grigoriev I.V."/>
        </authorList>
    </citation>
    <scope>NUCLEOTIDE SEQUENCE [LARGE SCALE GENOMIC DNA]</scope>
    <source>
        <strain evidence="4">RSA 1356</strain>
    </source>
</reference>